<evidence type="ECO:0000259" key="5">
    <source>
        <dbReference type="Pfam" id="PF00234"/>
    </source>
</evidence>
<dbReference type="Gene3D" id="1.10.110.10">
    <property type="entry name" value="Plant lipid-transfer and hydrophobic proteins"/>
    <property type="match status" value="1"/>
</dbReference>
<keyword evidence="4" id="KW-0732">Signal</keyword>
<dbReference type="InterPro" id="IPR016140">
    <property type="entry name" value="Bifunc_inhib/LTP/seed_store"/>
</dbReference>
<dbReference type="PANTHER" id="PTHR33116">
    <property type="entry name" value="REVERSE TRANSCRIPTASE ZINC-BINDING DOMAIN-CONTAINING PROTEIN-RELATED-RELATED"/>
    <property type="match status" value="1"/>
</dbReference>
<proteinExistence type="inferred from homology"/>
<evidence type="ECO:0000256" key="3">
    <source>
        <dbReference type="ARBA" id="ARBA00023121"/>
    </source>
</evidence>
<gene>
    <name evidence="6" type="ORF">CTI12_AA552560</name>
</gene>
<keyword evidence="3" id="KW-0446">Lipid-binding</keyword>
<dbReference type="CDD" id="cd01960">
    <property type="entry name" value="nsLTP1"/>
    <property type="match status" value="1"/>
</dbReference>
<dbReference type="STRING" id="35608.A0A2U1KY04"/>
<keyword evidence="6" id="KW-0808">Transferase</keyword>
<feature type="signal peptide" evidence="4">
    <location>
        <begin position="1"/>
        <end position="22"/>
    </location>
</feature>
<feature type="domain" description="Bifunctional inhibitor/plant lipid transfer protein/seed storage helical" evidence="5">
    <location>
        <begin position="27"/>
        <end position="114"/>
    </location>
</feature>
<accession>A0A2U1KY04</accession>
<dbReference type="GO" id="GO:0003964">
    <property type="term" value="F:RNA-directed DNA polymerase activity"/>
    <property type="evidence" value="ECO:0007669"/>
    <property type="project" value="UniProtKB-KW"/>
</dbReference>
<keyword evidence="6" id="KW-0548">Nucleotidyltransferase</keyword>
<dbReference type="OrthoDB" id="1744944at2759"/>
<keyword evidence="2" id="KW-0813">Transport</keyword>
<feature type="chain" id="PRO_5015550646" evidence="4">
    <location>
        <begin position="23"/>
        <end position="363"/>
    </location>
</feature>
<reference evidence="6 7" key="1">
    <citation type="journal article" date="2018" name="Mol. Plant">
        <title>The genome of Artemisia annua provides insight into the evolution of Asteraceae family and artemisinin biosynthesis.</title>
        <authorList>
            <person name="Shen Q."/>
            <person name="Zhang L."/>
            <person name="Liao Z."/>
            <person name="Wang S."/>
            <person name="Yan T."/>
            <person name="Shi P."/>
            <person name="Liu M."/>
            <person name="Fu X."/>
            <person name="Pan Q."/>
            <person name="Wang Y."/>
            <person name="Lv Z."/>
            <person name="Lu X."/>
            <person name="Zhang F."/>
            <person name="Jiang W."/>
            <person name="Ma Y."/>
            <person name="Chen M."/>
            <person name="Hao X."/>
            <person name="Li L."/>
            <person name="Tang Y."/>
            <person name="Lv G."/>
            <person name="Zhou Y."/>
            <person name="Sun X."/>
            <person name="Brodelius P.E."/>
            <person name="Rose J.K.C."/>
            <person name="Tang K."/>
        </authorList>
    </citation>
    <scope>NUCLEOTIDE SEQUENCE [LARGE SCALE GENOMIC DNA]</scope>
    <source>
        <strain evidence="7">cv. Huhao1</strain>
        <tissue evidence="6">Leaf</tissue>
    </source>
</reference>
<dbReference type="Proteomes" id="UP000245207">
    <property type="component" value="Unassembled WGS sequence"/>
</dbReference>
<dbReference type="EMBL" id="PKPP01012960">
    <property type="protein sequence ID" value="PWA41619.1"/>
    <property type="molecule type" value="Genomic_DNA"/>
</dbReference>
<keyword evidence="7" id="KW-1185">Reference proteome</keyword>
<dbReference type="InterPro" id="IPR036312">
    <property type="entry name" value="Bifun_inhib/LTP/seed_sf"/>
</dbReference>
<dbReference type="InterPro" id="IPR000528">
    <property type="entry name" value="Plant_nsLTP"/>
</dbReference>
<evidence type="ECO:0000256" key="2">
    <source>
        <dbReference type="ARBA" id="ARBA00022448"/>
    </source>
</evidence>
<organism evidence="6 7">
    <name type="scientific">Artemisia annua</name>
    <name type="common">Sweet wormwood</name>
    <dbReference type="NCBI Taxonomy" id="35608"/>
    <lineage>
        <taxon>Eukaryota</taxon>
        <taxon>Viridiplantae</taxon>
        <taxon>Streptophyta</taxon>
        <taxon>Embryophyta</taxon>
        <taxon>Tracheophyta</taxon>
        <taxon>Spermatophyta</taxon>
        <taxon>Magnoliopsida</taxon>
        <taxon>eudicotyledons</taxon>
        <taxon>Gunneridae</taxon>
        <taxon>Pentapetalae</taxon>
        <taxon>asterids</taxon>
        <taxon>campanulids</taxon>
        <taxon>Asterales</taxon>
        <taxon>Asteraceae</taxon>
        <taxon>Asteroideae</taxon>
        <taxon>Anthemideae</taxon>
        <taxon>Artemisiinae</taxon>
        <taxon>Artemisia</taxon>
    </lineage>
</organism>
<evidence type="ECO:0000256" key="4">
    <source>
        <dbReference type="SAM" id="SignalP"/>
    </source>
</evidence>
<evidence type="ECO:0000313" key="7">
    <source>
        <dbReference type="Proteomes" id="UP000245207"/>
    </source>
</evidence>
<keyword evidence="6" id="KW-0695">RNA-directed DNA polymerase</keyword>
<sequence>MMMKVLCVMIACITMSVPYTAAQKITCSQVKQSYYPCLKFVEGRGSTSAAPPLCCDGLRAIVNAAKTPSNRFATCDCIKSYYRSDFRNITDTQLIGMDATCRVNFPYLSTTVDCHKLTKWKAKNLSFGGRLTLVKSVLGALGTYFFSSFLAPKCVLKYLEKLRCNFFWGGSIDSKKLAWVAWKKVCSSKSCGGLGIGSLYASNLSMMTKWWWRFHSETNSLWRRFITSIYGEYGGLENVDNNTHRLPSSPWKSVIELKNHLSCFDINLHTIFTRKVEDGSWFKFWEDHWIGLCNLKTSYPRLYALEKTKNCKVQDRCCGDGSRMTWEWTRPIRDGEERDQLTRLGNLLQISPLLINMIVGTTH</sequence>
<comment type="caution">
    <text evidence="6">The sequence shown here is derived from an EMBL/GenBank/DDBJ whole genome shotgun (WGS) entry which is preliminary data.</text>
</comment>
<comment type="similarity">
    <text evidence="1">Belongs to the plant LTP family.</text>
</comment>
<dbReference type="Pfam" id="PF00234">
    <property type="entry name" value="Tryp_alpha_amyl"/>
    <property type="match status" value="1"/>
</dbReference>
<dbReference type="PANTHER" id="PTHR33116:SF79">
    <property type="entry name" value="REVERSE TRANSCRIPTASE DOMAIN, ZINC FINGER, CCHC-TYPE-RELATED"/>
    <property type="match status" value="1"/>
</dbReference>
<evidence type="ECO:0000313" key="6">
    <source>
        <dbReference type="EMBL" id="PWA41619.1"/>
    </source>
</evidence>
<dbReference type="GO" id="GO:0006869">
    <property type="term" value="P:lipid transport"/>
    <property type="evidence" value="ECO:0007669"/>
    <property type="project" value="InterPro"/>
</dbReference>
<dbReference type="PRINTS" id="PR00382">
    <property type="entry name" value="LIPIDTRNSFER"/>
</dbReference>
<dbReference type="SUPFAM" id="SSF47699">
    <property type="entry name" value="Bifunctional inhibitor/lipid-transfer protein/seed storage 2S albumin"/>
    <property type="match status" value="1"/>
</dbReference>
<dbReference type="GO" id="GO:0008289">
    <property type="term" value="F:lipid binding"/>
    <property type="evidence" value="ECO:0007669"/>
    <property type="project" value="UniProtKB-KW"/>
</dbReference>
<protein>
    <submittedName>
        <fullName evidence="6">RNA-directed DNA polymerase, eukaryota, Reverse transcriptase zinc-binding domain protein</fullName>
    </submittedName>
</protein>
<evidence type="ECO:0000256" key="1">
    <source>
        <dbReference type="ARBA" id="ARBA00009748"/>
    </source>
</evidence>
<dbReference type="AlphaFoldDB" id="A0A2U1KY04"/>
<name>A0A2U1KY04_ARTAN</name>